<gene>
    <name evidence="1" type="ORF">IE53DRAFT_344641</name>
</gene>
<protein>
    <submittedName>
        <fullName evidence="1">Uncharacterized protein</fullName>
    </submittedName>
</protein>
<keyword evidence="2" id="KW-1185">Reference proteome</keyword>
<reference evidence="1 2" key="1">
    <citation type="journal article" date="2018" name="Mol. Biol. Evol.">
        <title>Broad Genomic Sampling Reveals a Smut Pathogenic Ancestry of the Fungal Clade Ustilaginomycotina.</title>
        <authorList>
            <person name="Kijpornyongpan T."/>
            <person name="Mondo S.J."/>
            <person name="Barry K."/>
            <person name="Sandor L."/>
            <person name="Lee J."/>
            <person name="Lipzen A."/>
            <person name="Pangilinan J."/>
            <person name="LaButti K."/>
            <person name="Hainaut M."/>
            <person name="Henrissat B."/>
            <person name="Grigoriev I.V."/>
            <person name="Spatafora J.W."/>
            <person name="Aime M.C."/>
        </authorList>
    </citation>
    <scope>NUCLEOTIDE SEQUENCE [LARGE SCALE GENOMIC DNA]</scope>
    <source>
        <strain evidence="1 2">SA 807</strain>
    </source>
</reference>
<evidence type="ECO:0000313" key="2">
    <source>
        <dbReference type="Proteomes" id="UP000245626"/>
    </source>
</evidence>
<accession>A0ACD0NWG8</accession>
<proteinExistence type="predicted"/>
<sequence>MESPPESDPDLDGSPDDDDEDQPNQVSSSAPPTPPDPIIRAHQAEMERLRALVDSNSKTDRELMSLWPRLKNLKASLDQGKEIRNLPVGRGLPLSVLVKILKSCWHNDGTWPLDESVKDRTSIDPTRLPQPEPGPPARPDPDPQQVAEAYKSRGIFVEDPVPLDHDKVW</sequence>
<name>A0ACD0NWG8_9BASI</name>
<dbReference type="EMBL" id="KZ819962">
    <property type="protein sequence ID" value="PWN50165.1"/>
    <property type="molecule type" value="Genomic_DNA"/>
</dbReference>
<evidence type="ECO:0000313" key="1">
    <source>
        <dbReference type="EMBL" id="PWN50165.1"/>
    </source>
</evidence>
<dbReference type="Proteomes" id="UP000245626">
    <property type="component" value="Unassembled WGS sequence"/>
</dbReference>
<organism evidence="1 2">
    <name type="scientific">Violaceomyces palustris</name>
    <dbReference type="NCBI Taxonomy" id="1673888"/>
    <lineage>
        <taxon>Eukaryota</taxon>
        <taxon>Fungi</taxon>
        <taxon>Dikarya</taxon>
        <taxon>Basidiomycota</taxon>
        <taxon>Ustilaginomycotina</taxon>
        <taxon>Ustilaginomycetes</taxon>
        <taxon>Violaceomycetales</taxon>
        <taxon>Violaceomycetaceae</taxon>
        <taxon>Violaceomyces</taxon>
    </lineage>
</organism>